<dbReference type="InterPro" id="IPR004846">
    <property type="entry name" value="T2SS/T3SS_dom"/>
</dbReference>
<dbReference type="RefSeq" id="WP_252855699.1">
    <property type="nucleotide sequence ID" value="NZ_JAMXLR010000092.1"/>
</dbReference>
<evidence type="ECO:0000256" key="1">
    <source>
        <dbReference type="ARBA" id="ARBA00004370"/>
    </source>
</evidence>
<dbReference type="PANTHER" id="PTHR30332">
    <property type="entry name" value="PROBABLE GENERAL SECRETION PATHWAY PROTEIN D"/>
    <property type="match status" value="1"/>
</dbReference>
<comment type="similarity">
    <text evidence="4">Belongs to the bacterial secretin family.</text>
</comment>
<dbReference type="PROSITE" id="PS51257">
    <property type="entry name" value="PROKAR_LIPOPROTEIN"/>
    <property type="match status" value="1"/>
</dbReference>
<keyword evidence="10" id="KW-1185">Reference proteome</keyword>
<dbReference type="EMBL" id="JAMXLR010000092">
    <property type="protein sequence ID" value="MCO6047589.1"/>
    <property type="molecule type" value="Genomic_DNA"/>
</dbReference>
<evidence type="ECO:0000256" key="3">
    <source>
        <dbReference type="ARBA" id="ARBA00023136"/>
    </source>
</evidence>
<feature type="compositionally biased region" description="Low complexity" evidence="6">
    <location>
        <begin position="178"/>
        <end position="189"/>
    </location>
</feature>
<dbReference type="Pfam" id="PF03958">
    <property type="entry name" value="Secretin_N"/>
    <property type="match status" value="6"/>
</dbReference>
<feature type="domain" description="NolW-like" evidence="8">
    <location>
        <begin position="677"/>
        <end position="749"/>
    </location>
</feature>
<comment type="caution">
    <text evidence="9">The sequence shown here is derived from an EMBL/GenBank/DDBJ whole genome shotgun (WGS) entry which is preliminary data.</text>
</comment>
<evidence type="ECO:0000256" key="5">
    <source>
        <dbReference type="RuleBase" id="RU004004"/>
    </source>
</evidence>
<evidence type="ECO:0000313" key="9">
    <source>
        <dbReference type="EMBL" id="MCO6047589.1"/>
    </source>
</evidence>
<organism evidence="9 10">
    <name type="scientific">Aeoliella straminimaris</name>
    <dbReference type="NCBI Taxonomy" id="2954799"/>
    <lineage>
        <taxon>Bacteria</taxon>
        <taxon>Pseudomonadati</taxon>
        <taxon>Planctomycetota</taxon>
        <taxon>Planctomycetia</taxon>
        <taxon>Pirellulales</taxon>
        <taxon>Lacipirellulaceae</taxon>
        <taxon>Aeoliella</taxon>
    </lineage>
</organism>
<keyword evidence="5" id="KW-0813">Transport</keyword>
<sequence>MRHMDGPTYHKTNRLSLASIILASLLLGLACCGRAPAQQSGLKQQAFSVKHIDLDTAAAEARNVLSGDTRSVVFADQEANRLLVQATEQQLASIQGLLARIDQPVAAPAAGGNEGSYLRAYPVPHQRSKDAATWASQFQAPEGSRIAFDDRTSQLLVMGPDSLHQFVAAQLTLTAPQQPAAAPAANNPQSEIRKLPTPTDQTAGTGPSARLQLGSMNGDSLHQRLEQLLSRPLPSTTGGNGQRLVFRVEMIPGAGVLVDADRTSGDVQIQGPADQVRAWSNVLKAMDAPNTPTSVTQVVTTKPEADAKVRQALDIVQQHSGGGTTSKRARAQTASLMFQPQDETGATDEEDAVAAVPFTAGNDATISPDEVEGALLGPVQIQFVEGLDIILIKGNKRDVERVMAIINRIERVTAETVPSIEVYPLQHLESTAMAALLDRVYSQVLGPRTGTVSITPLGSPNSLLLVGRPENVTTAIDLVKRLDLPVEPTTRFEVFPLKHAVAGDVKQMIDAYLEDQAGEDDENVGALIPKATVVADFRTNSLFVSAGPRNLSEIAAMVRKMDVDRGTAVDEVRVFRLKNTLATELAEVLRSAVLAREEGAAQEGASAISARVSALRFVTIDPENQRRLESGVLANIRVAADSQANSLVVTAPSESMELIAALIEQLDAVPNAEAEIKVFTIVNGDAVSLAEMLRELFGDTEDGAAAGLAAGDNSLVRLQFSVDERTNSIIAAGTRADLAVVYAILLQLDASDTRQRKTEVYRLKNSPAEDVALALNEWLRTEREAEAAAELAISPFEQIEREVVIVPELVSNSLIVSATPRYFEEIAALVDELDERPAMVVIQVLIAEVRLNDTDEFGVELGLQDSLLFDRSLLDEIQTIDTTTTTQSAGGATVTTEQQTIVNSPLLPGFNFNNQSLGNNGSTAALANAGNVAAQGLSNFALNRINPELGFGGFVFSASSNSVSALLRALQESRRLEVLSRPQVTALDNQQAIIQVGQRVPRVQSTQVTTFGQTNSVTYENVGIILQVRPRVSPDGMVVMEIQAEKSKVGSEAEGIPIFTGVDGSVVRAPRIDQITAYSTVAAASGQTIVLSGLLAKESFDVHRRVPILSEVPLLGDLFRYDAVSEQRSELLIILTPRVIRSEQDADMIKQVESARMSWVLCDVVSLNGPSGLRSRCDDWTSADAPSCYPTEIPTDGELQYQTPTGEGPYMPGSPAVVPGESYDVVNPGFEPTPVEAPQPTSGPVRQPEAEQVNYEQPAIRMLPPVKPQ</sequence>
<feature type="domain" description="Type II/III secretion system secretin-like" evidence="7">
    <location>
        <begin position="969"/>
        <end position="1141"/>
    </location>
</feature>
<name>A0A9X2FF58_9BACT</name>
<dbReference type="PANTHER" id="PTHR30332:SF24">
    <property type="entry name" value="SECRETIN GSPD-RELATED"/>
    <property type="match status" value="1"/>
</dbReference>
<feature type="domain" description="NolW-like" evidence="8">
    <location>
        <begin position="45"/>
        <end position="106"/>
    </location>
</feature>
<dbReference type="InterPro" id="IPR038591">
    <property type="entry name" value="NolW-like_sf"/>
</dbReference>
<evidence type="ECO:0000259" key="8">
    <source>
        <dbReference type="Pfam" id="PF03958"/>
    </source>
</evidence>
<feature type="domain" description="NolW-like" evidence="8">
    <location>
        <begin position="572"/>
        <end position="667"/>
    </location>
</feature>
<dbReference type="PRINTS" id="PR00811">
    <property type="entry name" value="BCTERIALGSPD"/>
</dbReference>
<dbReference type="AlphaFoldDB" id="A0A9X2FF58"/>
<evidence type="ECO:0000256" key="4">
    <source>
        <dbReference type="RuleBase" id="RU004003"/>
    </source>
</evidence>
<feature type="domain" description="NolW-like" evidence="8">
    <location>
        <begin position="493"/>
        <end position="565"/>
    </location>
</feature>
<keyword evidence="3" id="KW-0472">Membrane</keyword>
<dbReference type="InterPro" id="IPR001775">
    <property type="entry name" value="GspD/PilQ"/>
</dbReference>
<feature type="region of interest" description="Disordered" evidence="6">
    <location>
        <begin position="178"/>
        <end position="208"/>
    </location>
</feature>
<dbReference type="InterPro" id="IPR005644">
    <property type="entry name" value="NolW-like"/>
</dbReference>
<dbReference type="Gene3D" id="3.30.1370.120">
    <property type="match status" value="6"/>
</dbReference>
<dbReference type="GO" id="GO:0009306">
    <property type="term" value="P:protein secretion"/>
    <property type="evidence" value="ECO:0007669"/>
    <property type="project" value="InterPro"/>
</dbReference>
<feature type="domain" description="NolW-like" evidence="8">
    <location>
        <begin position="421"/>
        <end position="486"/>
    </location>
</feature>
<dbReference type="GO" id="GO:0015627">
    <property type="term" value="C:type II protein secretion system complex"/>
    <property type="evidence" value="ECO:0007669"/>
    <property type="project" value="TreeGrafter"/>
</dbReference>
<evidence type="ECO:0008006" key="11">
    <source>
        <dbReference type="Google" id="ProtNLM"/>
    </source>
</evidence>
<proteinExistence type="inferred from homology"/>
<comment type="subcellular location">
    <subcellularLocation>
        <location evidence="5">Cell outer membrane</location>
    </subcellularLocation>
    <subcellularLocation>
        <location evidence="1">Membrane</location>
    </subcellularLocation>
</comment>
<feature type="region of interest" description="Disordered" evidence="6">
    <location>
        <begin position="1221"/>
        <end position="1269"/>
    </location>
</feature>
<dbReference type="InterPro" id="IPR050810">
    <property type="entry name" value="Bact_Secretion_Sys_Channel"/>
</dbReference>
<accession>A0A9X2FF58</accession>
<protein>
    <recommendedName>
        <fullName evidence="11">Type II secretion system protein D</fullName>
    </recommendedName>
</protein>
<evidence type="ECO:0000313" key="10">
    <source>
        <dbReference type="Proteomes" id="UP001155241"/>
    </source>
</evidence>
<feature type="domain" description="NolW-like" evidence="8">
    <location>
        <begin position="758"/>
        <end position="838"/>
    </location>
</feature>
<keyword evidence="2" id="KW-0732">Signal</keyword>
<gene>
    <name evidence="9" type="ORF">NG895_27100</name>
</gene>
<reference evidence="9" key="1">
    <citation type="submission" date="2022-06" db="EMBL/GenBank/DDBJ databases">
        <title>Aeoliella straminimaris, a novel planctomycete from sediments.</title>
        <authorList>
            <person name="Vitorino I.R."/>
            <person name="Lage O.M."/>
        </authorList>
    </citation>
    <scope>NUCLEOTIDE SEQUENCE</scope>
    <source>
        <strain evidence="9">ICT_H6.2</strain>
    </source>
</reference>
<dbReference type="GO" id="GO:0009279">
    <property type="term" value="C:cell outer membrane"/>
    <property type="evidence" value="ECO:0007669"/>
    <property type="project" value="UniProtKB-SubCell"/>
</dbReference>
<dbReference type="Pfam" id="PF00263">
    <property type="entry name" value="Secretin"/>
    <property type="match status" value="1"/>
</dbReference>
<evidence type="ECO:0000256" key="2">
    <source>
        <dbReference type="ARBA" id="ARBA00022729"/>
    </source>
</evidence>
<dbReference type="Proteomes" id="UP001155241">
    <property type="component" value="Unassembled WGS sequence"/>
</dbReference>
<evidence type="ECO:0000256" key="6">
    <source>
        <dbReference type="SAM" id="MobiDB-lite"/>
    </source>
</evidence>
<evidence type="ECO:0000259" key="7">
    <source>
        <dbReference type="Pfam" id="PF00263"/>
    </source>
</evidence>